<dbReference type="SUPFAM" id="SSF55298">
    <property type="entry name" value="YjgF-like"/>
    <property type="match status" value="1"/>
</dbReference>
<dbReference type="Proteomes" id="UP000323380">
    <property type="component" value="Unassembled WGS sequence"/>
</dbReference>
<dbReference type="STRING" id="1220554.GCA_001552135_00075"/>
<dbReference type="GO" id="GO:0019239">
    <property type="term" value="F:deaminase activity"/>
    <property type="evidence" value="ECO:0007669"/>
    <property type="project" value="TreeGrafter"/>
</dbReference>
<dbReference type="Pfam" id="PF01042">
    <property type="entry name" value="Ribonuc_L-PSP"/>
    <property type="match status" value="1"/>
</dbReference>
<accession>A0A5D0NG01</accession>
<reference evidence="2 3" key="1">
    <citation type="submission" date="2019-08" db="EMBL/GenBank/DDBJ databases">
        <title>Actinomadura sp. nov. CYP1-5 isolated from mountain soil.</title>
        <authorList>
            <person name="Songsumanus A."/>
            <person name="Kuncharoen N."/>
            <person name="Kudo T."/>
            <person name="Yuki M."/>
            <person name="Igarashi Y."/>
            <person name="Tanasupawat S."/>
        </authorList>
    </citation>
    <scope>NUCLEOTIDE SEQUENCE [LARGE SCALE GENOMIC DNA]</scope>
    <source>
        <strain evidence="2 3">JCM 14158</strain>
    </source>
</reference>
<keyword evidence="3" id="KW-1185">Reference proteome</keyword>
<dbReference type="PANTHER" id="PTHR11803:SF58">
    <property type="entry name" value="PROTEIN HMF1-RELATED"/>
    <property type="match status" value="1"/>
</dbReference>
<evidence type="ECO:0000256" key="1">
    <source>
        <dbReference type="ARBA" id="ARBA00010552"/>
    </source>
</evidence>
<name>A0A5D0NG01_9ACTN</name>
<evidence type="ECO:0000313" key="3">
    <source>
        <dbReference type="Proteomes" id="UP000323380"/>
    </source>
</evidence>
<dbReference type="GO" id="GO:0005829">
    <property type="term" value="C:cytosol"/>
    <property type="evidence" value="ECO:0007669"/>
    <property type="project" value="TreeGrafter"/>
</dbReference>
<dbReference type="InterPro" id="IPR035959">
    <property type="entry name" value="RutC-like_sf"/>
</dbReference>
<dbReference type="CDD" id="cd00448">
    <property type="entry name" value="YjgF_YER057c_UK114_family"/>
    <property type="match status" value="1"/>
</dbReference>
<dbReference type="RefSeq" id="WP_067883862.1">
    <property type="nucleotide sequence ID" value="NZ_VSFG01000006.1"/>
</dbReference>
<dbReference type="EMBL" id="VSFG01000006">
    <property type="protein sequence ID" value="TYB43283.1"/>
    <property type="molecule type" value="Genomic_DNA"/>
</dbReference>
<protein>
    <submittedName>
        <fullName evidence="2">RidA family protein</fullName>
    </submittedName>
</protein>
<dbReference type="AlphaFoldDB" id="A0A5D0NG01"/>
<evidence type="ECO:0000313" key="2">
    <source>
        <dbReference type="EMBL" id="TYB43283.1"/>
    </source>
</evidence>
<dbReference type="PANTHER" id="PTHR11803">
    <property type="entry name" value="2-IMINOBUTANOATE/2-IMINOPROPANOATE DEAMINASE RIDA"/>
    <property type="match status" value="1"/>
</dbReference>
<dbReference type="InterPro" id="IPR006175">
    <property type="entry name" value="YjgF/YER057c/UK114"/>
</dbReference>
<organism evidence="2 3">
    <name type="scientific">Actinomadura chibensis</name>
    <dbReference type="NCBI Taxonomy" id="392828"/>
    <lineage>
        <taxon>Bacteria</taxon>
        <taxon>Bacillati</taxon>
        <taxon>Actinomycetota</taxon>
        <taxon>Actinomycetes</taxon>
        <taxon>Streptosporangiales</taxon>
        <taxon>Thermomonosporaceae</taxon>
        <taxon>Actinomadura</taxon>
    </lineage>
</organism>
<gene>
    <name evidence="2" type="ORF">FXF69_25955</name>
</gene>
<dbReference type="Gene3D" id="3.30.1330.40">
    <property type="entry name" value="RutC-like"/>
    <property type="match status" value="1"/>
</dbReference>
<comment type="similarity">
    <text evidence="1">Belongs to the RutC family.</text>
</comment>
<sequence length="131" mass="14104">MRVTFDNPATVPAPPNPAYSHTARVTAGPMLYVSGQIALDENGEVDAPGDMTRQSEVVMSLLERILAAHGAGFADVVTIRTFLTDLDRRAEYGAVRARYFTGPPPTSTTVEVPRLFHPDALLEVEVVAALP</sequence>
<comment type="caution">
    <text evidence="2">The sequence shown here is derived from an EMBL/GenBank/DDBJ whole genome shotgun (WGS) entry which is preliminary data.</text>
</comment>
<proteinExistence type="inferred from homology"/>